<feature type="domain" description="HTH cro/C1-type" evidence="1">
    <location>
        <begin position="15"/>
        <end position="69"/>
    </location>
</feature>
<dbReference type="Proteomes" id="UP000297713">
    <property type="component" value="Unassembled WGS sequence"/>
</dbReference>
<dbReference type="RefSeq" id="WP_134439474.1">
    <property type="nucleotide sequence ID" value="NZ_LXQC01000112.1"/>
</dbReference>
<dbReference type="AlphaFoldDB" id="A0A4Y8PFY8"/>
<dbReference type="SUPFAM" id="SSF53850">
    <property type="entry name" value="Periplasmic binding protein-like II"/>
    <property type="match status" value="1"/>
</dbReference>
<dbReference type="EMBL" id="LXQC01000112">
    <property type="protein sequence ID" value="TFE70818.1"/>
    <property type="molecule type" value="Genomic_DNA"/>
</dbReference>
<evidence type="ECO:0000259" key="1">
    <source>
        <dbReference type="PROSITE" id="PS50943"/>
    </source>
</evidence>
<proteinExistence type="predicted"/>
<evidence type="ECO:0000313" key="3">
    <source>
        <dbReference type="Proteomes" id="UP000297713"/>
    </source>
</evidence>
<dbReference type="CDD" id="cd00093">
    <property type="entry name" value="HTH_XRE"/>
    <property type="match status" value="1"/>
</dbReference>
<dbReference type="SMART" id="SM00530">
    <property type="entry name" value="HTH_XRE"/>
    <property type="match status" value="1"/>
</dbReference>
<keyword evidence="3" id="KW-1185">Reference proteome</keyword>
<reference evidence="2 3" key="1">
    <citation type="submission" date="2016-05" db="EMBL/GenBank/DDBJ databases">
        <title>Diversity and Homogeneity among Thermoacidophilic Verrucomicrobia Methanotrophs Linked with Geographical Origin.</title>
        <authorList>
            <person name="Erikstad H.-A."/>
            <person name="Smestad N.B."/>
            <person name="Ceballos R.M."/>
            <person name="Birkeland N.-K."/>
        </authorList>
    </citation>
    <scope>NUCLEOTIDE SEQUENCE [LARGE SCALE GENOMIC DNA]</scope>
    <source>
        <strain evidence="2 3">Phi</strain>
    </source>
</reference>
<name>A0A4Y8PFY8_9BACT</name>
<sequence length="387" mass="43594">MAKKIFLNNTLRSPLRLARIGKGLSQKELALKIGVSRQTIHAMENGLYVPNTAVALRLARVLEKSVEFLFPYSPDFIEADIVIQDNQKISSRFVVGEVRGKKVAWPTDLLESTLGFFEANALRIPPVEKNSKQLRLLFPYSEIEKQLFLLGCDPALGLLSNRLSRYSDFRVWWFRHSSLKTLQCIKSGFAHIGGFHFPKEYSKNNVESGTEALMDTGGLIVAFSQWEEGFVVKAGNPMGIYKVDDLLRKEVRFVNRDYGSGSHVLFDILLQKAGISTNQINGYKIELPTALDVARAVAYGFADVGLASRLCSEMLALDFIPLYQMEFCLVIPKDLILQPAVEKFVDFLQSGDFKEELTLLAGYNFDSLGKIVKEVNEKREKRPRNGL</sequence>
<dbReference type="Pfam" id="PF12727">
    <property type="entry name" value="PBP_like"/>
    <property type="match status" value="1"/>
</dbReference>
<dbReference type="SUPFAM" id="SSF47413">
    <property type="entry name" value="lambda repressor-like DNA-binding domains"/>
    <property type="match status" value="1"/>
</dbReference>
<dbReference type="PROSITE" id="PS50943">
    <property type="entry name" value="HTH_CROC1"/>
    <property type="match status" value="1"/>
</dbReference>
<dbReference type="InterPro" id="IPR010982">
    <property type="entry name" value="Lambda_DNA-bd_dom_sf"/>
</dbReference>
<dbReference type="Pfam" id="PF01381">
    <property type="entry name" value="HTH_3"/>
    <property type="match status" value="1"/>
</dbReference>
<evidence type="ECO:0000313" key="2">
    <source>
        <dbReference type="EMBL" id="TFE70818.1"/>
    </source>
</evidence>
<organism evidence="2 3">
    <name type="scientific">Methylacidiphilum caldifontis</name>
    <dbReference type="NCBI Taxonomy" id="2795386"/>
    <lineage>
        <taxon>Bacteria</taxon>
        <taxon>Pseudomonadati</taxon>
        <taxon>Verrucomicrobiota</taxon>
        <taxon>Methylacidiphilae</taxon>
        <taxon>Methylacidiphilales</taxon>
        <taxon>Methylacidiphilaceae</taxon>
        <taxon>Methylacidiphilum (ex Ratnadevi et al. 2023)</taxon>
    </lineage>
</organism>
<dbReference type="PANTHER" id="PTHR38431:SF1">
    <property type="entry name" value="BLL2305 PROTEIN"/>
    <property type="match status" value="1"/>
</dbReference>
<gene>
    <name evidence="2" type="ORF">A7Q10_00320</name>
</gene>
<accession>A0A4Y8PFY8</accession>
<dbReference type="PANTHER" id="PTHR38431">
    <property type="entry name" value="BLL2305 PROTEIN"/>
    <property type="match status" value="1"/>
</dbReference>
<protein>
    <submittedName>
        <fullName evidence="2">XRE family transcriptional regulator</fullName>
    </submittedName>
</protein>
<dbReference type="Gene3D" id="1.10.260.40">
    <property type="entry name" value="lambda repressor-like DNA-binding domains"/>
    <property type="match status" value="1"/>
</dbReference>
<comment type="caution">
    <text evidence="2">The sequence shown here is derived from an EMBL/GenBank/DDBJ whole genome shotgun (WGS) entry which is preliminary data.</text>
</comment>
<dbReference type="InterPro" id="IPR024370">
    <property type="entry name" value="PBP_domain"/>
</dbReference>
<dbReference type="OrthoDB" id="9805928at2"/>
<dbReference type="GO" id="GO:0003677">
    <property type="term" value="F:DNA binding"/>
    <property type="evidence" value="ECO:0007669"/>
    <property type="project" value="InterPro"/>
</dbReference>
<dbReference type="InterPro" id="IPR001387">
    <property type="entry name" value="Cro/C1-type_HTH"/>
</dbReference>